<dbReference type="KEGG" id="hhy:Halhy_4209"/>
<accession>F4L5U4</accession>
<gene>
    <name evidence="2" type="ordered locus">Halhy_4209</name>
</gene>
<dbReference type="SUPFAM" id="SSF56601">
    <property type="entry name" value="beta-lactamase/transpeptidase-like"/>
    <property type="match status" value="1"/>
</dbReference>
<sequence>MKHLLFIPIVLGMLSCSKQFIAPESDANTTPISLEDQIKVGAIRDYILDTSLATQLSKNFIHKADYNIHSLLIYKNDALFYEQYRWGKDEKRGKNLGIVQHNVHTLHDVRSISKSVVSACIGIAIQKGLIKNVEEPINTFFPELCTDNDEKSRITIKNLLTMSSGLCWEELGKHSGLMDDETKMDLNTHPVQFVLSKKMNTRAGTIWNYSGGNTQVLAEIIKRVSGKDICAFAKEHLFNPLGIMHTEWTKLSLSGEPAAASGLRLTSRDLLKLGILYNDSGIFNKNPVIDSRWVEESLSDHIKRPNLKNLGLEDGGYGFQFWTYGLTVKNRDLIMVEAKGNGGQSIMICPDLSLILVMTAGNYGKGTNNTIAYTIMKEYVLPAIL</sequence>
<dbReference type="PANTHER" id="PTHR43283:SF7">
    <property type="entry name" value="BETA-LACTAMASE-RELATED DOMAIN-CONTAINING PROTEIN"/>
    <property type="match status" value="1"/>
</dbReference>
<evidence type="ECO:0000313" key="2">
    <source>
        <dbReference type="EMBL" id="AEE52054.1"/>
    </source>
</evidence>
<dbReference type="eggNOG" id="COG1680">
    <property type="taxonomic scope" value="Bacteria"/>
</dbReference>
<dbReference type="PANTHER" id="PTHR43283">
    <property type="entry name" value="BETA-LACTAMASE-RELATED"/>
    <property type="match status" value="1"/>
</dbReference>
<dbReference type="InterPro" id="IPR012338">
    <property type="entry name" value="Beta-lactam/transpept-like"/>
</dbReference>
<organism evidence="2 3">
    <name type="scientific">Haliscomenobacter hydrossis (strain ATCC 27775 / DSM 1100 / LMG 10767 / O)</name>
    <dbReference type="NCBI Taxonomy" id="760192"/>
    <lineage>
        <taxon>Bacteria</taxon>
        <taxon>Pseudomonadati</taxon>
        <taxon>Bacteroidota</taxon>
        <taxon>Saprospiria</taxon>
        <taxon>Saprospirales</taxon>
        <taxon>Haliscomenobacteraceae</taxon>
        <taxon>Haliscomenobacter</taxon>
    </lineage>
</organism>
<dbReference type="EMBL" id="CP002691">
    <property type="protein sequence ID" value="AEE52054.1"/>
    <property type="molecule type" value="Genomic_DNA"/>
</dbReference>
<dbReference type="InterPro" id="IPR050789">
    <property type="entry name" value="Diverse_Enzym_Activities"/>
</dbReference>
<dbReference type="OrthoDB" id="1185352at2"/>
<protein>
    <submittedName>
        <fullName evidence="2">Beta-lactamase</fullName>
    </submittedName>
</protein>
<dbReference type="PROSITE" id="PS51257">
    <property type="entry name" value="PROKAR_LIPOPROTEIN"/>
    <property type="match status" value="1"/>
</dbReference>
<dbReference type="Pfam" id="PF00144">
    <property type="entry name" value="Beta-lactamase"/>
    <property type="match status" value="1"/>
</dbReference>
<dbReference type="Gene3D" id="3.40.710.10">
    <property type="entry name" value="DD-peptidase/beta-lactamase superfamily"/>
    <property type="match status" value="1"/>
</dbReference>
<dbReference type="AlphaFoldDB" id="F4L5U4"/>
<proteinExistence type="predicted"/>
<dbReference type="InterPro" id="IPR001466">
    <property type="entry name" value="Beta-lactam-related"/>
</dbReference>
<dbReference type="Proteomes" id="UP000008461">
    <property type="component" value="Chromosome"/>
</dbReference>
<name>F4L5U4_HALH1</name>
<reference key="2">
    <citation type="submission" date="2011-04" db="EMBL/GenBank/DDBJ databases">
        <title>Complete sequence of chromosome of Haliscomenobacter hydrossis DSM 1100.</title>
        <authorList>
            <consortium name="US DOE Joint Genome Institute (JGI-PGF)"/>
            <person name="Lucas S."/>
            <person name="Han J."/>
            <person name="Lapidus A."/>
            <person name="Bruce D."/>
            <person name="Goodwin L."/>
            <person name="Pitluck S."/>
            <person name="Peters L."/>
            <person name="Kyrpides N."/>
            <person name="Mavromatis K."/>
            <person name="Ivanova N."/>
            <person name="Ovchinnikova G."/>
            <person name="Pagani I."/>
            <person name="Daligault H."/>
            <person name="Detter J.C."/>
            <person name="Han C."/>
            <person name="Land M."/>
            <person name="Hauser L."/>
            <person name="Markowitz V."/>
            <person name="Cheng J.-F."/>
            <person name="Hugenholtz P."/>
            <person name="Woyke T."/>
            <person name="Wu D."/>
            <person name="Verbarg S."/>
            <person name="Frueling A."/>
            <person name="Brambilla E."/>
            <person name="Klenk H.-P."/>
            <person name="Eisen J.A."/>
        </authorList>
    </citation>
    <scope>NUCLEOTIDE SEQUENCE</scope>
    <source>
        <strain>DSM 1100</strain>
    </source>
</reference>
<evidence type="ECO:0000259" key="1">
    <source>
        <dbReference type="Pfam" id="PF00144"/>
    </source>
</evidence>
<dbReference type="HOGENOM" id="CLU_030169_1_3_10"/>
<feature type="domain" description="Beta-lactamase-related" evidence="1">
    <location>
        <begin position="71"/>
        <end position="360"/>
    </location>
</feature>
<reference evidence="2 3" key="1">
    <citation type="journal article" date="2011" name="Stand. Genomic Sci.">
        <title>Complete genome sequence of Haliscomenobacter hydrossis type strain (O).</title>
        <authorList>
            <consortium name="US DOE Joint Genome Institute (JGI-PGF)"/>
            <person name="Daligault H."/>
            <person name="Lapidus A."/>
            <person name="Zeytun A."/>
            <person name="Nolan M."/>
            <person name="Lucas S."/>
            <person name="Del Rio T.G."/>
            <person name="Tice H."/>
            <person name="Cheng J.F."/>
            <person name="Tapia R."/>
            <person name="Han C."/>
            <person name="Goodwin L."/>
            <person name="Pitluck S."/>
            <person name="Liolios K."/>
            <person name="Pagani I."/>
            <person name="Ivanova N."/>
            <person name="Huntemann M."/>
            <person name="Mavromatis K."/>
            <person name="Mikhailova N."/>
            <person name="Pati A."/>
            <person name="Chen A."/>
            <person name="Palaniappan K."/>
            <person name="Land M."/>
            <person name="Hauser L."/>
            <person name="Brambilla E.M."/>
            <person name="Rohde M."/>
            <person name="Verbarg S."/>
            <person name="Goker M."/>
            <person name="Bristow J."/>
            <person name="Eisen J.A."/>
            <person name="Markowitz V."/>
            <person name="Hugenholtz P."/>
            <person name="Kyrpides N.C."/>
            <person name="Klenk H.P."/>
            <person name="Woyke T."/>
        </authorList>
    </citation>
    <scope>NUCLEOTIDE SEQUENCE [LARGE SCALE GENOMIC DNA]</scope>
    <source>
        <strain evidence="3">ATCC 27775 / DSM 1100 / LMG 10767 / O</strain>
    </source>
</reference>
<keyword evidence="3" id="KW-1185">Reference proteome</keyword>
<dbReference type="STRING" id="760192.Halhy_4209"/>
<evidence type="ECO:0000313" key="3">
    <source>
        <dbReference type="Proteomes" id="UP000008461"/>
    </source>
</evidence>